<keyword evidence="2" id="KW-1133">Transmembrane helix</keyword>
<sequence length="606" mass="70032">MDYLMKASGLVILLFLFYQLFLKNETFFKSIRSYFLIGLIIVITLPLLEIPIYVEYISQQVHLSRFEEMQVSEITGKSIDWIVILQTIYLIGIVFFSLKFIVQLISISYLIFSHKKYKKGNHFYIETSKDITPFSFFNYIVFNNKQFSSTELEQIINHEKAHAMQWHSLDTLLAHILVILLWFNPFVWFYKKAVQQNLEFLADSYALELAENQKFYQLTLLKVFQKNYCTQITNNFYNSLIKKRITMLHKNRSTSKNQWKYALLIPLLIAFVFAFNTKTIAQEIQVIEVVENQKNFVEIINKDFQKNDLELVIKRLKADGIEFSYSNLKFNSNDEIIKISIKAKNETSKVSATWEQKNNTIPTIYVGENNGQLIASSSPKNDYANKKYKSGDVKFLNNEELKKANYVFVTSDGETKTWTPKDGKKDKIIVKEIHKNDKDQVLFLSSDNEKPIVYVDGELSDNNALESTNPNSIKSVSVLKGEAAMEQYGEKGKNGLILITTKENKKSVNLLNSDKEIDASENVYIIKSDEKGKKDKIIKSQNFIKFSSTEEQPLYILNEKEITSKEMEGIDPNTIKAINVLKDEAAVEKYGDKGKNGVIIITLKKE</sequence>
<keyword evidence="1 2" id="KW-0472">Membrane</keyword>
<dbReference type="GO" id="GO:0009279">
    <property type="term" value="C:cell outer membrane"/>
    <property type="evidence" value="ECO:0007669"/>
    <property type="project" value="UniProtKB-SubCell"/>
</dbReference>
<keyword evidence="1" id="KW-1134">Transmembrane beta strand</keyword>
<feature type="transmembrane region" description="Helical" evidence="2">
    <location>
        <begin position="6"/>
        <end position="22"/>
    </location>
</feature>
<dbReference type="OrthoDB" id="1522859at2"/>
<protein>
    <submittedName>
        <fullName evidence="4">M56 family peptidase</fullName>
    </submittedName>
</protein>
<evidence type="ECO:0000313" key="4">
    <source>
        <dbReference type="EMBL" id="TEW75586.1"/>
    </source>
</evidence>
<dbReference type="RefSeq" id="WP_134247955.1">
    <property type="nucleotide sequence ID" value="NZ_SNQI01000002.1"/>
</dbReference>
<comment type="caution">
    <text evidence="4">The sequence shown here is derived from an EMBL/GenBank/DDBJ whole genome shotgun (WGS) entry which is preliminary data.</text>
</comment>
<dbReference type="Proteomes" id="UP000298517">
    <property type="component" value="Unassembled WGS sequence"/>
</dbReference>
<reference evidence="4 5" key="1">
    <citation type="journal article" date="2011" name="J. Microbiol.">
        <title>Gramella jeungdoensis sp. nov., isolated from a solar saltern in Korea.</title>
        <authorList>
            <person name="Joung Y."/>
            <person name="Kim H."/>
            <person name="Jang T."/>
            <person name="Ahn T.S."/>
            <person name="Joh K."/>
        </authorList>
    </citation>
    <scope>NUCLEOTIDE SEQUENCE [LARGE SCALE GENOMIC DNA]</scope>
    <source>
        <strain evidence="4 5">KCTC 23123</strain>
    </source>
</reference>
<feature type="transmembrane region" description="Helical" evidence="2">
    <location>
        <begin position="34"/>
        <end position="54"/>
    </location>
</feature>
<accession>A0A4Y8AW46</accession>
<dbReference type="Gene3D" id="2.170.130.10">
    <property type="entry name" value="TonB-dependent receptor, plug domain"/>
    <property type="match status" value="2"/>
</dbReference>
<feature type="domain" description="Peptidase M56" evidence="3">
    <location>
        <begin position="138"/>
        <end position="248"/>
    </location>
</feature>
<keyword evidence="1 2" id="KW-0812">Transmembrane</keyword>
<evidence type="ECO:0000256" key="2">
    <source>
        <dbReference type="SAM" id="Phobius"/>
    </source>
</evidence>
<evidence type="ECO:0000313" key="5">
    <source>
        <dbReference type="Proteomes" id="UP000298517"/>
    </source>
</evidence>
<evidence type="ECO:0000259" key="3">
    <source>
        <dbReference type="Pfam" id="PF05569"/>
    </source>
</evidence>
<dbReference type="PANTHER" id="PTHR34978:SF3">
    <property type="entry name" value="SLR0241 PROTEIN"/>
    <property type="match status" value="1"/>
</dbReference>
<dbReference type="PANTHER" id="PTHR34978">
    <property type="entry name" value="POSSIBLE SENSOR-TRANSDUCER PROTEIN BLAR"/>
    <property type="match status" value="1"/>
</dbReference>
<dbReference type="InterPro" id="IPR037066">
    <property type="entry name" value="Plug_dom_sf"/>
</dbReference>
<feature type="transmembrane region" description="Helical" evidence="2">
    <location>
        <begin position="88"/>
        <end position="112"/>
    </location>
</feature>
<feature type="transmembrane region" description="Helical" evidence="2">
    <location>
        <begin position="172"/>
        <end position="190"/>
    </location>
</feature>
<proteinExistence type="inferred from homology"/>
<dbReference type="SUPFAM" id="SSF56935">
    <property type="entry name" value="Porins"/>
    <property type="match status" value="1"/>
</dbReference>
<dbReference type="InterPro" id="IPR039426">
    <property type="entry name" value="TonB-dep_rcpt-like"/>
</dbReference>
<keyword evidence="1" id="KW-0998">Cell outer membrane</keyword>
<dbReference type="AlphaFoldDB" id="A0A4Y8AW46"/>
<organism evidence="4 5">
    <name type="scientific">Gramella jeungdoensis</name>
    <dbReference type="NCBI Taxonomy" id="708091"/>
    <lineage>
        <taxon>Bacteria</taxon>
        <taxon>Pseudomonadati</taxon>
        <taxon>Bacteroidota</taxon>
        <taxon>Flavobacteriia</taxon>
        <taxon>Flavobacteriales</taxon>
        <taxon>Flavobacteriaceae</taxon>
        <taxon>Christiangramia</taxon>
    </lineage>
</organism>
<evidence type="ECO:0000256" key="1">
    <source>
        <dbReference type="PROSITE-ProRule" id="PRU01360"/>
    </source>
</evidence>
<gene>
    <name evidence="4" type="ORF">E2488_08755</name>
</gene>
<dbReference type="InterPro" id="IPR008756">
    <property type="entry name" value="Peptidase_M56"/>
</dbReference>
<name>A0A4Y8AW46_9FLAO</name>
<dbReference type="CDD" id="cd07341">
    <property type="entry name" value="M56_BlaR1_MecR1_like"/>
    <property type="match status" value="1"/>
</dbReference>
<comment type="subcellular location">
    <subcellularLocation>
        <location evidence="1">Cell outer membrane</location>
        <topology evidence="1">Multi-pass membrane protein</topology>
    </subcellularLocation>
</comment>
<keyword evidence="1" id="KW-0813">Transport</keyword>
<dbReference type="EMBL" id="SNQI01000002">
    <property type="protein sequence ID" value="TEW75586.1"/>
    <property type="molecule type" value="Genomic_DNA"/>
</dbReference>
<comment type="similarity">
    <text evidence="1">Belongs to the TonB-dependent receptor family.</text>
</comment>
<dbReference type="Pfam" id="PF05569">
    <property type="entry name" value="Peptidase_M56"/>
    <property type="match status" value="1"/>
</dbReference>
<keyword evidence="5" id="KW-1185">Reference proteome</keyword>
<dbReference type="InterPro" id="IPR052173">
    <property type="entry name" value="Beta-lactam_resp_regulator"/>
</dbReference>
<dbReference type="PROSITE" id="PS52016">
    <property type="entry name" value="TONB_DEPENDENT_REC_3"/>
    <property type="match status" value="1"/>
</dbReference>